<dbReference type="AlphaFoldDB" id="A0ABD5YB75"/>
<reference evidence="1 2" key="1">
    <citation type="journal article" date="2019" name="Int. J. Syst. Evol. Microbiol.">
        <title>The Global Catalogue of Microorganisms (GCM) 10K type strain sequencing project: providing services to taxonomists for standard genome sequencing and annotation.</title>
        <authorList>
            <consortium name="The Broad Institute Genomics Platform"/>
            <consortium name="The Broad Institute Genome Sequencing Center for Infectious Disease"/>
            <person name="Wu L."/>
            <person name="Ma J."/>
        </authorList>
    </citation>
    <scope>NUCLEOTIDE SEQUENCE [LARGE SCALE GENOMIC DNA]</scope>
    <source>
        <strain evidence="1 2">XZYJT29</strain>
    </source>
</reference>
<dbReference type="Proteomes" id="UP001596432">
    <property type="component" value="Unassembled WGS sequence"/>
</dbReference>
<evidence type="ECO:0000313" key="2">
    <source>
        <dbReference type="Proteomes" id="UP001596432"/>
    </source>
</evidence>
<dbReference type="RefSeq" id="WP_274322645.1">
    <property type="nucleotide sequence ID" value="NZ_CP118158.1"/>
</dbReference>
<comment type="caution">
    <text evidence="1">The sequence shown here is derived from an EMBL/GenBank/DDBJ whole genome shotgun (WGS) entry which is preliminary data.</text>
</comment>
<dbReference type="EMBL" id="JBHTAS010000001">
    <property type="protein sequence ID" value="MFC7141564.1"/>
    <property type="molecule type" value="Genomic_DNA"/>
</dbReference>
<name>A0ABD5YB75_9EURY</name>
<gene>
    <name evidence="1" type="ORF">ACFQMA_17210</name>
</gene>
<organism evidence="1 2">
    <name type="scientific">Halosimplex aquaticum</name>
    <dbReference type="NCBI Taxonomy" id="3026162"/>
    <lineage>
        <taxon>Archaea</taxon>
        <taxon>Methanobacteriati</taxon>
        <taxon>Methanobacteriota</taxon>
        <taxon>Stenosarchaea group</taxon>
        <taxon>Halobacteria</taxon>
        <taxon>Halobacteriales</taxon>
        <taxon>Haloarculaceae</taxon>
        <taxon>Halosimplex</taxon>
    </lineage>
</organism>
<evidence type="ECO:0008006" key="3">
    <source>
        <dbReference type="Google" id="ProtNLM"/>
    </source>
</evidence>
<dbReference type="Gene3D" id="3.40.720.10">
    <property type="entry name" value="Alkaline Phosphatase, subunit A"/>
    <property type="match status" value="1"/>
</dbReference>
<proteinExistence type="predicted"/>
<dbReference type="SUPFAM" id="SSF53649">
    <property type="entry name" value="Alkaline phosphatase-like"/>
    <property type="match status" value="1"/>
</dbReference>
<dbReference type="InterPro" id="IPR017850">
    <property type="entry name" value="Alkaline_phosphatase_core_sf"/>
</dbReference>
<accession>A0ABD5YB75</accession>
<sequence>MPPSLTVMVREGDWKYVHLANGGREQLFDVAADPDETEQLVDEFPEVVERLHDAAVEHCRQRGYDEAVANGSLASYPFRRLDGVRGGDYPARPSDLLPDDA</sequence>
<evidence type="ECO:0000313" key="1">
    <source>
        <dbReference type="EMBL" id="MFC7141564.1"/>
    </source>
</evidence>
<keyword evidence="2" id="KW-1185">Reference proteome</keyword>
<dbReference type="GeneID" id="78821880"/>
<protein>
    <recommendedName>
        <fullName evidence="3">Arylsulfatase A</fullName>
    </recommendedName>
</protein>